<comment type="caution">
    <text evidence="1">The sequence shown here is derived from an EMBL/GenBank/DDBJ whole genome shotgun (WGS) entry which is preliminary data.</text>
</comment>
<evidence type="ECO:0000313" key="1">
    <source>
        <dbReference type="EMBL" id="KAJ4425343.1"/>
    </source>
</evidence>
<dbReference type="EMBL" id="JAJSOF020000043">
    <property type="protein sequence ID" value="KAJ4425343.1"/>
    <property type="molecule type" value="Genomic_DNA"/>
</dbReference>
<keyword evidence="2" id="KW-1185">Reference proteome</keyword>
<reference evidence="1 2" key="1">
    <citation type="journal article" date="2022" name="Allergy">
        <title>Genome assembly and annotation of Periplaneta americana reveal a comprehensive cockroach allergen profile.</title>
        <authorList>
            <person name="Wang L."/>
            <person name="Xiong Q."/>
            <person name="Saelim N."/>
            <person name="Wang L."/>
            <person name="Nong W."/>
            <person name="Wan A.T."/>
            <person name="Shi M."/>
            <person name="Liu X."/>
            <person name="Cao Q."/>
            <person name="Hui J.H.L."/>
            <person name="Sookrung N."/>
            <person name="Leung T.F."/>
            <person name="Tungtrongchitr A."/>
            <person name="Tsui S.K.W."/>
        </authorList>
    </citation>
    <scope>NUCLEOTIDE SEQUENCE [LARGE SCALE GENOMIC DNA]</scope>
    <source>
        <strain evidence="1">PWHHKU_190912</strain>
    </source>
</reference>
<dbReference type="Proteomes" id="UP001148838">
    <property type="component" value="Unassembled WGS sequence"/>
</dbReference>
<gene>
    <name evidence="1" type="ORF">ANN_27958</name>
</gene>
<proteinExistence type="predicted"/>
<protein>
    <submittedName>
        <fullName evidence="1">Uncharacterized protein</fullName>
    </submittedName>
</protein>
<feature type="non-terminal residue" evidence="1">
    <location>
        <position position="123"/>
    </location>
</feature>
<accession>A0ABQ8RUJ3</accession>
<evidence type="ECO:0000313" key="2">
    <source>
        <dbReference type="Proteomes" id="UP001148838"/>
    </source>
</evidence>
<sequence>MDVIKKEPEFDPLAMHWIDETDTAEQKPIPEEGNSLHHHVAGIKTEIVDHSYDLTSDIKVEETAVPTDFVTTICKAEEESCDLNTVTVELKEEVTAEENEILIGRIGLSASCDSITEDEYLET</sequence>
<name>A0ABQ8RUJ3_PERAM</name>
<organism evidence="1 2">
    <name type="scientific">Periplaneta americana</name>
    <name type="common">American cockroach</name>
    <name type="synonym">Blatta americana</name>
    <dbReference type="NCBI Taxonomy" id="6978"/>
    <lineage>
        <taxon>Eukaryota</taxon>
        <taxon>Metazoa</taxon>
        <taxon>Ecdysozoa</taxon>
        <taxon>Arthropoda</taxon>
        <taxon>Hexapoda</taxon>
        <taxon>Insecta</taxon>
        <taxon>Pterygota</taxon>
        <taxon>Neoptera</taxon>
        <taxon>Polyneoptera</taxon>
        <taxon>Dictyoptera</taxon>
        <taxon>Blattodea</taxon>
        <taxon>Blattoidea</taxon>
        <taxon>Blattidae</taxon>
        <taxon>Blattinae</taxon>
        <taxon>Periplaneta</taxon>
    </lineage>
</organism>